<dbReference type="PIRSF" id="PIRSF002096">
    <property type="entry name" value="HnS"/>
    <property type="match status" value="1"/>
</dbReference>
<evidence type="ECO:0000313" key="9">
    <source>
        <dbReference type="Proteomes" id="UP001204061"/>
    </source>
</evidence>
<dbReference type="Gene3D" id="4.10.430.10">
    <property type="entry name" value="Histone-like protein H-NS, C-terminal domain"/>
    <property type="match status" value="1"/>
</dbReference>
<dbReference type="GO" id="GO:0005829">
    <property type="term" value="C:cytosol"/>
    <property type="evidence" value="ECO:0007669"/>
    <property type="project" value="TreeGrafter"/>
</dbReference>
<dbReference type="Gene3D" id="1.10.287.1050">
    <property type="entry name" value="H-NS histone-like proteins"/>
    <property type="match status" value="1"/>
</dbReference>
<comment type="subcellular location">
    <subcellularLocation>
        <location evidence="1">Cytoplasm</location>
        <location evidence="1">Nucleoid</location>
    </subcellularLocation>
</comment>
<dbReference type="Pfam" id="PF22470">
    <property type="entry name" value="Histone_HNS_N"/>
    <property type="match status" value="1"/>
</dbReference>
<evidence type="ECO:0000259" key="7">
    <source>
        <dbReference type="SMART" id="SM00528"/>
    </source>
</evidence>
<dbReference type="InterPro" id="IPR027454">
    <property type="entry name" value="Histone_HNS_N"/>
</dbReference>
<feature type="domain" description="DNA-binding protein H-NS-like C-terminal" evidence="7">
    <location>
        <begin position="88"/>
        <end position="134"/>
    </location>
</feature>
<dbReference type="InterPro" id="IPR001801">
    <property type="entry name" value="Histone_HNS"/>
</dbReference>
<dbReference type="RefSeq" id="WP_075115902.1">
    <property type="nucleotide sequence ID" value="NZ_CAWMVB010000011.1"/>
</dbReference>
<accession>A0A1Q8F211</accession>
<evidence type="ECO:0000256" key="1">
    <source>
        <dbReference type="ARBA" id="ARBA00004453"/>
    </source>
</evidence>
<evidence type="ECO:0000256" key="6">
    <source>
        <dbReference type="PIRSR" id="PIRSR002096-1"/>
    </source>
</evidence>
<evidence type="ECO:0000256" key="5">
    <source>
        <dbReference type="PIRNR" id="PIRNR002096"/>
    </source>
</evidence>
<evidence type="ECO:0000256" key="3">
    <source>
        <dbReference type="ARBA" id="ARBA00022490"/>
    </source>
</evidence>
<dbReference type="Pfam" id="PF00816">
    <property type="entry name" value="Histone_HNS"/>
    <property type="match status" value="1"/>
</dbReference>
<dbReference type="GO" id="GO:0030527">
    <property type="term" value="F:structural constituent of chromatin"/>
    <property type="evidence" value="ECO:0007669"/>
    <property type="project" value="InterPro"/>
</dbReference>
<dbReference type="PANTHER" id="PTHR38097">
    <property type="match status" value="1"/>
</dbReference>
<sequence length="134" mass="14928">MNEFLKVLLNIRSLRATCRELSLEQLEEALEKLSTIVAERQQDEAAERQAREEHLRKINEYSEMLKAAGIDPAELVSAVATNPGKSEKAKRAPRPAKYRYQDNGVEKTWTGQGRMPSVIASAVAAGKSLEDFAI</sequence>
<dbReference type="GO" id="GO:0046983">
    <property type="term" value="F:protein dimerization activity"/>
    <property type="evidence" value="ECO:0007669"/>
    <property type="project" value="InterPro"/>
</dbReference>
<dbReference type="SUPFAM" id="SSF81273">
    <property type="entry name" value="H-NS histone-like proteins"/>
    <property type="match status" value="2"/>
</dbReference>
<dbReference type="GO" id="GO:0009295">
    <property type="term" value="C:nucleoid"/>
    <property type="evidence" value="ECO:0007669"/>
    <property type="project" value="UniProtKB-SubCell"/>
</dbReference>
<dbReference type="GO" id="GO:0003681">
    <property type="term" value="F:bent DNA binding"/>
    <property type="evidence" value="ECO:0007669"/>
    <property type="project" value="TreeGrafter"/>
</dbReference>
<dbReference type="OrthoDB" id="6088948at2"/>
<protein>
    <recommendedName>
        <fullName evidence="5">DNA-binding protein</fullName>
    </recommendedName>
</protein>
<dbReference type="GO" id="GO:0000976">
    <property type="term" value="F:transcription cis-regulatory region binding"/>
    <property type="evidence" value="ECO:0007669"/>
    <property type="project" value="TreeGrafter"/>
</dbReference>
<comment type="similarity">
    <text evidence="2 5">Belongs to the histone-like protein H-NS family.</text>
</comment>
<evidence type="ECO:0000313" key="8">
    <source>
        <dbReference type="EMBL" id="MCR4447072.1"/>
    </source>
</evidence>
<dbReference type="PANTHER" id="PTHR38097:SF2">
    <property type="entry name" value="DNA-BINDING PROTEIN STPA"/>
    <property type="match status" value="1"/>
</dbReference>
<dbReference type="GO" id="GO:0003680">
    <property type="term" value="F:minor groove of adenine-thymine-rich DNA binding"/>
    <property type="evidence" value="ECO:0007669"/>
    <property type="project" value="TreeGrafter"/>
</dbReference>
<dbReference type="InterPro" id="IPR054180">
    <property type="entry name" value="H-NS-like_N"/>
</dbReference>
<gene>
    <name evidence="8" type="ORF">NS965_01535</name>
</gene>
<proteinExistence type="inferred from homology"/>
<evidence type="ECO:0000256" key="4">
    <source>
        <dbReference type="ARBA" id="ARBA00023125"/>
    </source>
</evidence>
<organism evidence="8 9">
    <name type="scientific">Aeromonas veronii</name>
    <dbReference type="NCBI Taxonomy" id="654"/>
    <lineage>
        <taxon>Bacteria</taxon>
        <taxon>Pseudomonadati</taxon>
        <taxon>Pseudomonadota</taxon>
        <taxon>Gammaproteobacteria</taxon>
        <taxon>Aeromonadales</taxon>
        <taxon>Aeromonadaceae</taxon>
        <taxon>Aeromonas</taxon>
    </lineage>
</organism>
<evidence type="ECO:0000256" key="2">
    <source>
        <dbReference type="ARBA" id="ARBA00010610"/>
    </source>
</evidence>
<dbReference type="SMART" id="SM00528">
    <property type="entry name" value="HNS"/>
    <property type="match status" value="1"/>
</dbReference>
<name>A0A1Q8F211_AERVE</name>
<keyword evidence="3" id="KW-0963">Cytoplasm</keyword>
<dbReference type="InterPro" id="IPR027444">
    <property type="entry name" value="H-NS_C_dom"/>
</dbReference>
<dbReference type="Proteomes" id="UP001204061">
    <property type="component" value="Unassembled WGS sequence"/>
</dbReference>
<dbReference type="AlphaFoldDB" id="A0A1Q8F211"/>
<feature type="DNA-binding region" evidence="6">
    <location>
        <begin position="112"/>
        <end position="117"/>
    </location>
</feature>
<keyword evidence="4 5" id="KW-0238">DNA-binding</keyword>
<dbReference type="GO" id="GO:0001217">
    <property type="term" value="F:DNA-binding transcription repressor activity"/>
    <property type="evidence" value="ECO:0007669"/>
    <property type="project" value="TreeGrafter"/>
</dbReference>
<dbReference type="GO" id="GO:0032993">
    <property type="term" value="C:protein-DNA complex"/>
    <property type="evidence" value="ECO:0007669"/>
    <property type="project" value="TreeGrafter"/>
</dbReference>
<dbReference type="EMBL" id="JANLFC010000005">
    <property type="protein sequence ID" value="MCR4447072.1"/>
    <property type="molecule type" value="Genomic_DNA"/>
</dbReference>
<dbReference type="InterPro" id="IPR037150">
    <property type="entry name" value="H-NS_C_dom_sf"/>
</dbReference>
<reference evidence="8" key="1">
    <citation type="submission" date="2022-08" db="EMBL/GenBank/DDBJ databases">
        <title>A global survey of hypervirulent Aeromonas hydrophila identified this emerging pathogen in farmed fish in the lower Mekong River basin.</title>
        <authorList>
            <person name="Xu T."/>
            <person name="Rasmussen-Ivey C.R."/>
            <person name="Moen F.S."/>
            <person name="Fernandez Bravo A."/>
            <person name="Lamy B."/>
            <person name="Beaz-Hidalgo R."/>
            <person name="Khan C.D."/>
            <person name="Castro Escarpulli G."/>
            <person name="Yasin I.S.M."/>
            <person name="Figueras M.J."/>
            <person name="Azzam Sayuti M."/>
            <person name="Karim M.M."/>
            <person name="Alam K.M."/>
            <person name="Le T.T.T."/>
            <person name="Thao N.H.P."/>
            <person name="Addo S."/>
            <person name="Duodu S."/>
            <person name="Ali S."/>
            <person name="Mey S."/>
            <person name="Somony T."/>
            <person name="Liles M.R."/>
        </authorList>
    </citation>
    <scope>NUCLEOTIDE SEQUENCE</scope>
    <source>
        <strain evidence="8">0.14</strain>
    </source>
</reference>
<comment type="caution">
    <text evidence="8">The sequence shown here is derived from an EMBL/GenBank/DDBJ whole genome shotgun (WGS) entry which is preliminary data.</text>
</comment>